<proteinExistence type="predicted"/>
<feature type="region of interest" description="Disordered" evidence="1">
    <location>
        <begin position="1"/>
        <end position="97"/>
    </location>
</feature>
<dbReference type="EMBL" id="OX459945">
    <property type="protein sequence ID" value="CAI9179160.1"/>
    <property type="molecule type" value="Genomic_DNA"/>
</dbReference>
<sequence>MARALTLPVRRMFTLPSSRPSQAGRHPPPKSAVSPQGPKHWESHRAGDELHQHVALLPLEGVSSETGSEPLKGGPAGEGPPRPGRGRPCSWSALPHS</sequence>
<organism evidence="2 3">
    <name type="scientific">Rangifer tarandus platyrhynchus</name>
    <name type="common">Svalbard reindeer</name>
    <dbReference type="NCBI Taxonomy" id="3082113"/>
    <lineage>
        <taxon>Eukaryota</taxon>
        <taxon>Metazoa</taxon>
        <taxon>Chordata</taxon>
        <taxon>Craniata</taxon>
        <taxon>Vertebrata</taxon>
        <taxon>Euteleostomi</taxon>
        <taxon>Mammalia</taxon>
        <taxon>Eutheria</taxon>
        <taxon>Laurasiatheria</taxon>
        <taxon>Artiodactyla</taxon>
        <taxon>Ruminantia</taxon>
        <taxon>Pecora</taxon>
        <taxon>Cervidae</taxon>
        <taxon>Odocoileinae</taxon>
        <taxon>Rangifer</taxon>
    </lineage>
</organism>
<dbReference type="Proteomes" id="UP001176941">
    <property type="component" value="Chromosome 9"/>
</dbReference>
<evidence type="ECO:0000256" key="1">
    <source>
        <dbReference type="SAM" id="MobiDB-lite"/>
    </source>
</evidence>
<reference evidence="2" key="1">
    <citation type="submission" date="2023-04" db="EMBL/GenBank/DDBJ databases">
        <authorList>
            <consortium name="ELIXIR-Norway"/>
        </authorList>
    </citation>
    <scope>NUCLEOTIDE SEQUENCE [LARGE SCALE GENOMIC DNA]</scope>
</reference>
<feature type="compositionally biased region" description="Basic and acidic residues" evidence="1">
    <location>
        <begin position="39"/>
        <end position="52"/>
    </location>
</feature>
<protein>
    <submittedName>
        <fullName evidence="2">Uncharacterized protein</fullName>
    </submittedName>
</protein>
<keyword evidence="3" id="KW-1185">Reference proteome</keyword>
<accession>A0ABN8ZYY9</accession>
<gene>
    <name evidence="2" type="ORF">MRATA1EN1_LOCUS28122</name>
</gene>
<evidence type="ECO:0000313" key="2">
    <source>
        <dbReference type="EMBL" id="CAI9179160.1"/>
    </source>
</evidence>
<evidence type="ECO:0000313" key="3">
    <source>
        <dbReference type="Proteomes" id="UP001176941"/>
    </source>
</evidence>
<name>A0ABN8ZYY9_RANTA</name>